<keyword evidence="1" id="KW-0472">Membrane</keyword>
<comment type="caution">
    <text evidence="2">The sequence shown here is derived from an EMBL/GenBank/DDBJ whole genome shotgun (WGS) entry which is preliminary data.</text>
</comment>
<organism evidence="2 3">
    <name type="scientific">Moelleriella libera RCEF 2490</name>
    <dbReference type="NCBI Taxonomy" id="1081109"/>
    <lineage>
        <taxon>Eukaryota</taxon>
        <taxon>Fungi</taxon>
        <taxon>Dikarya</taxon>
        <taxon>Ascomycota</taxon>
        <taxon>Pezizomycotina</taxon>
        <taxon>Sordariomycetes</taxon>
        <taxon>Hypocreomycetidae</taxon>
        <taxon>Hypocreales</taxon>
        <taxon>Clavicipitaceae</taxon>
        <taxon>Moelleriella</taxon>
    </lineage>
</organism>
<dbReference type="EMBL" id="AZGY01000004">
    <property type="protein sequence ID" value="KZZ98886.1"/>
    <property type="molecule type" value="Genomic_DNA"/>
</dbReference>
<evidence type="ECO:0000313" key="2">
    <source>
        <dbReference type="EMBL" id="KZZ98886.1"/>
    </source>
</evidence>
<feature type="transmembrane region" description="Helical" evidence="1">
    <location>
        <begin position="254"/>
        <end position="273"/>
    </location>
</feature>
<feature type="transmembrane region" description="Helical" evidence="1">
    <location>
        <begin position="226"/>
        <end position="247"/>
    </location>
</feature>
<dbReference type="STRING" id="1081109.A0A168EK95"/>
<keyword evidence="1" id="KW-1133">Transmembrane helix</keyword>
<accession>A0A168EK95</accession>
<sequence>MSSTPLLHGAALPAPVFMQDHVRIFARTVMDSAANTTEKKPIFLRASHSPWRCIPQKTLVLLRASVLAYIVAAGAVSVYFKLTADTEVSGFSNAFDFANISSIMVVVYHLLTFSWTFTHLYYPDPARVEGTLERSIVQALSLPQNMASQRKQFYFNLFYHSTTVFCFMNTAIYWFVTRGHDDAGDGDAGSETGSTGGAAAATLGAGQKIADIPFGDLFTEGWLEPFVLINLHGVNSVIMAVEAFFLSSIKRPPAIGFTLTGLVFSAGLYLAWGAAGKALVGSFPFFWMDEAEVGSKGAVAVYCTGFLLLAPTSKGVNYPSSQYAVQGR</sequence>
<protein>
    <submittedName>
        <fullName evidence="2">Uncharacterized protein</fullName>
    </submittedName>
</protein>
<reference evidence="2 3" key="1">
    <citation type="journal article" date="2016" name="Genome Biol. Evol.">
        <title>Divergent and convergent evolution of fungal pathogenicity.</title>
        <authorList>
            <person name="Shang Y."/>
            <person name="Xiao G."/>
            <person name="Zheng P."/>
            <person name="Cen K."/>
            <person name="Zhan S."/>
            <person name="Wang C."/>
        </authorList>
    </citation>
    <scope>NUCLEOTIDE SEQUENCE [LARGE SCALE GENOMIC DNA]</scope>
    <source>
        <strain evidence="2 3">RCEF 2490</strain>
    </source>
</reference>
<evidence type="ECO:0000256" key="1">
    <source>
        <dbReference type="SAM" id="Phobius"/>
    </source>
</evidence>
<proteinExistence type="predicted"/>
<name>A0A168EK95_9HYPO</name>
<keyword evidence="1" id="KW-0812">Transmembrane</keyword>
<feature type="transmembrane region" description="Helical" evidence="1">
    <location>
        <begin position="60"/>
        <end position="80"/>
    </location>
</feature>
<dbReference type="Proteomes" id="UP000078544">
    <property type="component" value="Unassembled WGS sequence"/>
</dbReference>
<dbReference type="AlphaFoldDB" id="A0A168EK95"/>
<feature type="transmembrane region" description="Helical" evidence="1">
    <location>
        <begin position="153"/>
        <end position="176"/>
    </location>
</feature>
<dbReference type="OrthoDB" id="5293596at2759"/>
<evidence type="ECO:0000313" key="3">
    <source>
        <dbReference type="Proteomes" id="UP000078544"/>
    </source>
</evidence>
<gene>
    <name evidence="2" type="ORF">AAL_02437</name>
</gene>
<feature type="transmembrane region" description="Helical" evidence="1">
    <location>
        <begin position="100"/>
        <end position="122"/>
    </location>
</feature>
<keyword evidence="3" id="KW-1185">Reference proteome</keyword>